<dbReference type="Proteomes" id="UP000291116">
    <property type="component" value="Unassembled WGS sequence"/>
</dbReference>
<dbReference type="AlphaFoldDB" id="A0A448Z1W9"/>
<name>A0A448Z1W9_9STRA</name>
<keyword evidence="3" id="KW-1185">Reference proteome</keyword>
<sequence>MMSKATIPSFAFPALFLTAIYYADAFGSSDPMALSTVAHSRLRDANHAPFAPHKHVSASRKNTVLRMGFLDSVFSRFMDKREGDFVRLEDMNEQFFGPGPALLLYSIPDAIEDDEVMDMLSDGAPVATSKGISLARITATDLQANACDGDESDGSNQSLLDLSLNEALDTVVQRETVSSLASTATIGKVSTNVEEPSWTGLQEKEGETPSKVTGSPVVLFSGFSNKEMMASYNILGEEIYKETASYGQPGVSLACATAVPNAMEKPLRQVLTEISGDHAEAMKEEE</sequence>
<feature type="chain" id="PRO_5019324261" evidence="1">
    <location>
        <begin position="26"/>
        <end position="286"/>
    </location>
</feature>
<feature type="signal peptide" evidence="1">
    <location>
        <begin position="1"/>
        <end position="25"/>
    </location>
</feature>
<reference evidence="2 3" key="1">
    <citation type="submission" date="2019-01" db="EMBL/GenBank/DDBJ databases">
        <authorList>
            <person name="Ferrante I. M."/>
        </authorList>
    </citation>
    <scope>NUCLEOTIDE SEQUENCE [LARGE SCALE GENOMIC DNA]</scope>
    <source>
        <strain evidence="2 3">B856</strain>
    </source>
</reference>
<evidence type="ECO:0000256" key="1">
    <source>
        <dbReference type="SAM" id="SignalP"/>
    </source>
</evidence>
<organism evidence="2 3">
    <name type="scientific">Pseudo-nitzschia multistriata</name>
    <dbReference type="NCBI Taxonomy" id="183589"/>
    <lineage>
        <taxon>Eukaryota</taxon>
        <taxon>Sar</taxon>
        <taxon>Stramenopiles</taxon>
        <taxon>Ochrophyta</taxon>
        <taxon>Bacillariophyta</taxon>
        <taxon>Bacillariophyceae</taxon>
        <taxon>Bacillariophycidae</taxon>
        <taxon>Bacillariales</taxon>
        <taxon>Bacillariaceae</taxon>
        <taxon>Pseudo-nitzschia</taxon>
    </lineage>
</organism>
<dbReference type="OrthoDB" id="2018221at2759"/>
<protein>
    <submittedName>
        <fullName evidence="2">Uncharacterized protein</fullName>
    </submittedName>
</protein>
<keyword evidence="1" id="KW-0732">Signal</keyword>
<proteinExistence type="predicted"/>
<accession>A0A448Z1W9</accession>
<evidence type="ECO:0000313" key="2">
    <source>
        <dbReference type="EMBL" id="VEU36041.1"/>
    </source>
</evidence>
<gene>
    <name evidence="2" type="ORF">PSNMU_V1.4_AUG-EV-PASAV3_0027880</name>
</gene>
<evidence type="ECO:0000313" key="3">
    <source>
        <dbReference type="Proteomes" id="UP000291116"/>
    </source>
</evidence>
<dbReference type="EMBL" id="CAACVS010000076">
    <property type="protein sequence ID" value="VEU36041.1"/>
    <property type="molecule type" value="Genomic_DNA"/>
</dbReference>